<reference evidence="1 2" key="1">
    <citation type="submission" date="2023-03" db="EMBL/GenBank/DDBJ databases">
        <title>High recombination rates correlate with genetic variation in Cardiocondyla obscurior ants.</title>
        <authorList>
            <person name="Errbii M."/>
        </authorList>
    </citation>
    <scope>NUCLEOTIDE SEQUENCE [LARGE SCALE GENOMIC DNA]</scope>
    <source>
        <strain evidence="1">Alpha-2009</strain>
        <tissue evidence="1">Whole body</tissue>
    </source>
</reference>
<evidence type="ECO:0000313" key="1">
    <source>
        <dbReference type="EMBL" id="KAL0128435.1"/>
    </source>
</evidence>
<dbReference type="EMBL" id="JADYXP020000003">
    <property type="protein sequence ID" value="KAL0128435.1"/>
    <property type="molecule type" value="Genomic_DNA"/>
</dbReference>
<organism evidence="1 2">
    <name type="scientific">Cardiocondyla obscurior</name>
    <dbReference type="NCBI Taxonomy" id="286306"/>
    <lineage>
        <taxon>Eukaryota</taxon>
        <taxon>Metazoa</taxon>
        <taxon>Ecdysozoa</taxon>
        <taxon>Arthropoda</taxon>
        <taxon>Hexapoda</taxon>
        <taxon>Insecta</taxon>
        <taxon>Pterygota</taxon>
        <taxon>Neoptera</taxon>
        <taxon>Endopterygota</taxon>
        <taxon>Hymenoptera</taxon>
        <taxon>Apocrita</taxon>
        <taxon>Aculeata</taxon>
        <taxon>Formicoidea</taxon>
        <taxon>Formicidae</taxon>
        <taxon>Myrmicinae</taxon>
        <taxon>Cardiocondyla</taxon>
    </lineage>
</organism>
<protein>
    <submittedName>
        <fullName evidence="1">Uncharacterized protein</fullName>
    </submittedName>
</protein>
<accession>A0AAW2GL63</accession>
<keyword evidence="2" id="KW-1185">Reference proteome</keyword>
<gene>
    <name evidence="1" type="ORF">PUN28_003604</name>
</gene>
<sequence length="124" mass="14631">MSRVFGIASKCIELKEREKKRRRIKARKVMTSSSEEEDLYLHANKEKNNVTQRKILPIIPRRQSFISNVLHTPPFKNHKLTPKARYFTENNLNISLSNTPMSFMTKYHAQNKNLYSNGKRILIK</sequence>
<name>A0AAW2GL63_9HYME</name>
<proteinExistence type="predicted"/>
<dbReference type="AlphaFoldDB" id="A0AAW2GL63"/>
<evidence type="ECO:0000313" key="2">
    <source>
        <dbReference type="Proteomes" id="UP001430953"/>
    </source>
</evidence>
<dbReference type="Proteomes" id="UP001430953">
    <property type="component" value="Unassembled WGS sequence"/>
</dbReference>
<comment type="caution">
    <text evidence="1">The sequence shown here is derived from an EMBL/GenBank/DDBJ whole genome shotgun (WGS) entry which is preliminary data.</text>
</comment>